<evidence type="ECO:0000313" key="3">
    <source>
        <dbReference type="Proteomes" id="UP001176961"/>
    </source>
</evidence>
<organism evidence="2 3">
    <name type="scientific">Cylicocyclus nassatus</name>
    <name type="common">Nematode worm</name>
    <dbReference type="NCBI Taxonomy" id="53992"/>
    <lineage>
        <taxon>Eukaryota</taxon>
        <taxon>Metazoa</taxon>
        <taxon>Ecdysozoa</taxon>
        <taxon>Nematoda</taxon>
        <taxon>Chromadorea</taxon>
        <taxon>Rhabditida</taxon>
        <taxon>Rhabditina</taxon>
        <taxon>Rhabditomorpha</taxon>
        <taxon>Strongyloidea</taxon>
        <taxon>Strongylidae</taxon>
        <taxon>Cylicocyclus</taxon>
    </lineage>
</organism>
<keyword evidence="1" id="KW-0472">Membrane</keyword>
<dbReference type="Proteomes" id="UP001176961">
    <property type="component" value="Unassembled WGS sequence"/>
</dbReference>
<gene>
    <name evidence="2" type="ORF">CYNAS_LOCUS11771</name>
</gene>
<sequence>MKFFLLLSIFGIAALGWRGRKTGFGTTHSGHWQDVVPDKTKYYIPKKEKGKCTCVLHVHTWPPMKFSKALIRRECINECEIYEEGFRDGQKRVILTSSITFQFPTPLFASGTRTLPKTTMKLFLLLVIFGMCAAPNPFGRKSIRRRTTTHEPLTPWWCYRCDKGLCKRALSTKKTCLDECVPFNRRTDRTYKKKNTAVSKNARGYASASLISKHLFLYLHYIRLMT</sequence>
<dbReference type="AlphaFoldDB" id="A0AA36GWV1"/>
<evidence type="ECO:0000313" key="2">
    <source>
        <dbReference type="EMBL" id="CAJ0599788.1"/>
    </source>
</evidence>
<feature type="transmembrane region" description="Helical" evidence="1">
    <location>
        <begin position="120"/>
        <end position="138"/>
    </location>
</feature>
<dbReference type="EMBL" id="CATQJL010000223">
    <property type="protein sequence ID" value="CAJ0599788.1"/>
    <property type="molecule type" value="Genomic_DNA"/>
</dbReference>
<keyword evidence="3" id="KW-1185">Reference proteome</keyword>
<keyword evidence="1" id="KW-0812">Transmembrane</keyword>
<accession>A0AA36GWV1</accession>
<keyword evidence="1" id="KW-1133">Transmembrane helix</keyword>
<evidence type="ECO:0000256" key="1">
    <source>
        <dbReference type="SAM" id="Phobius"/>
    </source>
</evidence>
<reference evidence="2" key="1">
    <citation type="submission" date="2023-07" db="EMBL/GenBank/DDBJ databases">
        <authorList>
            <consortium name="CYATHOMIX"/>
        </authorList>
    </citation>
    <scope>NUCLEOTIDE SEQUENCE</scope>
    <source>
        <strain evidence="2">N/A</strain>
    </source>
</reference>
<proteinExistence type="predicted"/>
<protein>
    <submittedName>
        <fullName evidence="2">Uncharacterized protein</fullName>
    </submittedName>
</protein>
<name>A0AA36GWV1_CYLNA</name>
<comment type="caution">
    <text evidence="2">The sequence shown here is derived from an EMBL/GenBank/DDBJ whole genome shotgun (WGS) entry which is preliminary data.</text>
</comment>